<dbReference type="Proteomes" id="UP001652582">
    <property type="component" value="Chromosome 10"/>
</dbReference>
<feature type="chain" id="PRO_5045350094" evidence="1">
    <location>
        <begin position="29"/>
        <end position="167"/>
    </location>
</feature>
<evidence type="ECO:0000313" key="3">
    <source>
        <dbReference type="RefSeq" id="XP_023939558.2"/>
    </source>
</evidence>
<organism evidence="2 3">
    <name type="scientific">Bicyclus anynana</name>
    <name type="common">Squinting bush brown butterfly</name>
    <dbReference type="NCBI Taxonomy" id="110368"/>
    <lineage>
        <taxon>Eukaryota</taxon>
        <taxon>Metazoa</taxon>
        <taxon>Ecdysozoa</taxon>
        <taxon>Arthropoda</taxon>
        <taxon>Hexapoda</taxon>
        <taxon>Insecta</taxon>
        <taxon>Pterygota</taxon>
        <taxon>Neoptera</taxon>
        <taxon>Endopterygota</taxon>
        <taxon>Lepidoptera</taxon>
        <taxon>Glossata</taxon>
        <taxon>Ditrysia</taxon>
        <taxon>Papilionoidea</taxon>
        <taxon>Nymphalidae</taxon>
        <taxon>Satyrinae</taxon>
        <taxon>Satyrini</taxon>
        <taxon>Mycalesina</taxon>
        <taxon>Bicyclus</taxon>
    </lineage>
</organism>
<reference evidence="3" key="1">
    <citation type="submission" date="2025-08" db="UniProtKB">
        <authorList>
            <consortium name="RefSeq"/>
        </authorList>
    </citation>
    <scope>IDENTIFICATION</scope>
</reference>
<evidence type="ECO:0000313" key="2">
    <source>
        <dbReference type="Proteomes" id="UP001652582"/>
    </source>
</evidence>
<dbReference type="OrthoDB" id="7478302at2759"/>
<dbReference type="AlphaFoldDB" id="A0A6J1N3J1"/>
<accession>A0A6J1N3J1</accession>
<name>A0A6J1N3J1_BICAN</name>
<keyword evidence="2" id="KW-1185">Reference proteome</keyword>
<dbReference type="RefSeq" id="XP_023939558.2">
    <property type="nucleotide sequence ID" value="XM_024083790.2"/>
</dbReference>
<gene>
    <name evidence="3" type="primary">LOC112046934</name>
</gene>
<dbReference type="KEGG" id="bany:112046934"/>
<dbReference type="GeneID" id="112046934"/>
<sequence>MKNITNMGSLRVCVLLLVTLVQFQRIAGKPLFGELFGDYLCDYLCDDDDDVSTTTSTSREDADWDVFGMCTCGTRRPPGTRRRGQGIPANINMRLPPSANGMNFSMTNTNGAWSFQLDANPNNPIGGPVGSFPGGAGVIPIGGPTTFTPIVGGASTVVATTATTAKP</sequence>
<protein>
    <submittedName>
        <fullName evidence="3">Uncharacterized protein LOC112046934</fullName>
    </submittedName>
</protein>
<feature type="signal peptide" evidence="1">
    <location>
        <begin position="1"/>
        <end position="28"/>
    </location>
</feature>
<evidence type="ECO:0000256" key="1">
    <source>
        <dbReference type="SAM" id="SignalP"/>
    </source>
</evidence>
<keyword evidence="1" id="KW-0732">Signal</keyword>
<proteinExistence type="predicted"/>